<organism evidence="1 2">
    <name type="scientific">Burkholderia multivorans CGD2</name>
    <dbReference type="NCBI Taxonomy" id="513052"/>
    <lineage>
        <taxon>Bacteria</taxon>
        <taxon>Pseudomonadati</taxon>
        <taxon>Pseudomonadota</taxon>
        <taxon>Betaproteobacteria</taxon>
        <taxon>Burkholderiales</taxon>
        <taxon>Burkholderiaceae</taxon>
        <taxon>Burkholderia</taxon>
        <taxon>Burkholderia cepacia complex</taxon>
    </lineage>
</organism>
<protein>
    <submittedName>
        <fullName evidence="1">Uncharacterized protein</fullName>
    </submittedName>
</protein>
<comment type="caution">
    <text evidence="1">The sequence shown here is derived from an EMBL/GenBank/DDBJ whole genome shotgun (WGS) entry which is preliminary data.</text>
</comment>
<dbReference type="Proteomes" id="UP000004535">
    <property type="component" value="Unassembled WGS sequence"/>
</dbReference>
<reference evidence="1 2" key="1">
    <citation type="journal article" date="2012" name="J. Bacteriol.">
        <title>Draft Genome Sequence Determination for Cystic Fibrosis and Chronic Granulomatous Disease Burkholderia multivorans Isolates.</title>
        <authorList>
            <person name="Varga J.J."/>
            <person name="Losada L."/>
            <person name="Zelazny A.M."/>
            <person name="Brinkac L."/>
            <person name="Harkins D."/>
            <person name="Radune D."/>
            <person name="Hostetler J."/>
            <person name="Sampaio E.P."/>
            <person name="Ronning C.M."/>
            <person name="Nierman W.C."/>
            <person name="Greenberg D.E."/>
            <person name="Holland S.M."/>
            <person name="Goldberg J.B."/>
        </authorList>
    </citation>
    <scope>NUCLEOTIDE SEQUENCE [LARGE SCALE GENOMIC DNA]</scope>
    <source>
        <strain evidence="1 2">CGD2</strain>
    </source>
</reference>
<dbReference type="AlphaFoldDB" id="B9BM74"/>
<sequence length="65" mass="6950">MRVAVCSARLLPSPVDAFAGRADDMAFLGTLVDGFRFAGAPETAIDRAAVDLDQSPGQVRRTRGW</sequence>
<name>B9BM74_9BURK</name>
<evidence type="ECO:0000313" key="2">
    <source>
        <dbReference type="Proteomes" id="UP000004535"/>
    </source>
</evidence>
<proteinExistence type="predicted"/>
<accession>B9BM74</accession>
<dbReference type="EMBL" id="ACFC01000003">
    <property type="protein sequence ID" value="EEE07734.1"/>
    <property type="molecule type" value="Genomic_DNA"/>
</dbReference>
<evidence type="ECO:0000313" key="1">
    <source>
        <dbReference type="EMBL" id="EEE07734.1"/>
    </source>
</evidence>
<gene>
    <name evidence="1" type="ORF">BURMUCGD2_1943</name>
</gene>